<reference evidence="1" key="1">
    <citation type="submission" date="2018-05" db="EMBL/GenBank/DDBJ databases">
        <authorList>
            <person name="Lanie J.A."/>
            <person name="Ng W.-L."/>
            <person name="Kazmierczak K.M."/>
            <person name="Andrzejewski T.M."/>
            <person name="Davidsen T.M."/>
            <person name="Wayne K.J."/>
            <person name="Tettelin H."/>
            <person name="Glass J.I."/>
            <person name="Rusch D."/>
            <person name="Podicherti R."/>
            <person name="Tsui H.-C.T."/>
            <person name="Winkler M.E."/>
        </authorList>
    </citation>
    <scope>NUCLEOTIDE SEQUENCE</scope>
</reference>
<evidence type="ECO:0008006" key="2">
    <source>
        <dbReference type="Google" id="ProtNLM"/>
    </source>
</evidence>
<dbReference type="InterPro" id="IPR011051">
    <property type="entry name" value="RmlC_Cupin_sf"/>
</dbReference>
<dbReference type="SUPFAM" id="SSF51182">
    <property type="entry name" value="RmlC-like cupins"/>
    <property type="match status" value="1"/>
</dbReference>
<evidence type="ECO:0000313" key="1">
    <source>
        <dbReference type="EMBL" id="SVC01799.1"/>
    </source>
</evidence>
<proteinExistence type="predicted"/>
<dbReference type="Gene3D" id="2.60.120.10">
    <property type="entry name" value="Jelly Rolls"/>
    <property type="match status" value="1"/>
</dbReference>
<accession>A0A382IR99</accession>
<gene>
    <name evidence="1" type="ORF">METZ01_LOCUS254653</name>
</gene>
<organism evidence="1">
    <name type="scientific">marine metagenome</name>
    <dbReference type="NCBI Taxonomy" id="408172"/>
    <lineage>
        <taxon>unclassified sequences</taxon>
        <taxon>metagenomes</taxon>
        <taxon>ecological metagenomes</taxon>
    </lineage>
</organism>
<feature type="non-terminal residue" evidence="1">
    <location>
        <position position="1"/>
    </location>
</feature>
<protein>
    <recommendedName>
        <fullName evidence="2">Cupin 2 conserved barrel domain-containing protein</fullName>
    </recommendedName>
</protein>
<sequence>FVLEGWGSMLIDGAMHSLAEGDTVHIAPGLRHQIMNDDCNGWLSYLVIS</sequence>
<dbReference type="AlphaFoldDB" id="A0A382IR99"/>
<dbReference type="EMBL" id="UINC01068863">
    <property type="protein sequence ID" value="SVC01799.1"/>
    <property type="molecule type" value="Genomic_DNA"/>
</dbReference>
<dbReference type="InterPro" id="IPR014710">
    <property type="entry name" value="RmlC-like_jellyroll"/>
</dbReference>
<name>A0A382IR99_9ZZZZ</name>